<keyword evidence="5 10" id="KW-0812">Transmembrane</keyword>
<proteinExistence type="inferred from homology"/>
<dbReference type="Pfam" id="PF00593">
    <property type="entry name" value="TonB_dep_Rec_b-barrel"/>
    <property type="match status" value="1"/>
</dbReference>
<reference evidence="14 15" key="1">
    <citation type="submission" date="2019-03" db="EMBL/GenBank/DDBJ databases">
        <title>Genomic Encyclopedia of Type Strains, Phase IV (KMG-IV): sequencing the most valuable type-strain genomes for metagenomic binning, comparative biology and taxonomic classification.</title>
        <authorList>
            <person name="Goeker M."/>
        </authorList>
    </citation>
    <scope>NUCLEOTIDE SEQUENCE [LARGE SCALE GENOMIC DNA]</scope>
    <source>
        <strain evidence="14 15">DSM 16998</strain>
    </source>
</reference>
<evidence type="ECO:0000259" key="12">
    <source>
        <dbReference type="Pfam" id="PF00593"/>
    </source>
</evidence>
<organism evidence="14 15">
    <name type="scientific">Roseateles toxinivorans</name>
    <dbReference type="NCBI Taxonomy" id="270368"/>
    <lineage>
        <taxon>Bacteria</taxon>
        <taxon>Pseudomonadati</taxon>
        <taxon>Pseudomonadota</taxon>
        <taxon>Betaproteobacteria</taxon>
        <taxon>Burkholderiales</taxon>
        <taxon>Sphaerotilaceae</taxon>
        <taxon>Roseateles</taxon>
    </lineage>
</organism>
<sequence length="923" mass="98505">MSEHLKKHRPAQTMLARSVQLALGATTALGLCQVALAQDEAAKLGRVEVTGSSIKRLDAETALPVQVINREAIAKSGVTTAEQLLGQLSANVGAIEEKAQNTDTQKNSGFSGANLRGLGVSSTLVLLNGRRMANYAFGGQGVDLSSIPLAALERVEVLKDGASATYGADAVGGVINFITRKDYQGAQIAVRAGGYDEGGGNRKQVSGSAGYGDLDRDGFNVFGAVQYQQSAQLRANQRDWSKTALRPDVGSVGTSTTNWPSNLFTTSAAASLIGSVDTNGGKCAPPTSVFSGGFCQFDYQAAADLVPETKKLNTFARGVLALNAANSLFVEAAHSENEAHYRISPATFTSYRLTANGPRISLFYPKNGPFFPKTYTSMTTGLPVATPNTKDIFVAVRLLPLGQRERVQDTKQDRFVFGAEGEFAGWDYSAAVNHSVSMATERYNNGFVYGSKLGPLITSGVVNLWGDNTPEVLALMEATQAKNVAGRTGRATSDSIDAHASKEVFQLPAGAVALAVGFELRREKLTDIQSDEAKSGLLNNITSSPDTRSERKVKALFTEVHVPIAKGLDADLAVRYDSYDTGDIGSSTNPKLSLRWQPVKELLLRSAIGTGFRAPSLADVSASGGLSSSSNFYTDPLRCINGVGPGCKPGPMPIRSGGNPFLKPETSKQFSLGVAVDPGLGFYATVDYWKIEKNDVISQLSESLIGSNFAYISKYVTRDPADPAYPGLPGQISEILLPVDNQGVRRVTGLDVALSHRANLGQYGKVRTSLSGSYLLKSQEQLVKGGEIVDVLGKYANLYPTPRWKHLLSVDWSQGDWNLIFSNQFQSHYRDAYANLVNATTGFVASVAHGTPGSVSANVASHSTYNLQGGYTGFKNIRLDAGVTNLFNKAPPTSNQSGYFRGFDQSVDATGRYVYVSAAYTFK</sequence>
<evidence type="ECO:0000256" key="10">
    <source>
        <dbReference type="PROSITE-ProRule" id="PRU01360"/>
    </source>
</evidence>
<dbReference type="InterPro" id="IPR000531">
    <property type="entry name" value="Beta-barrel_TonB"/>
</dbReference>
<evidence type="ECO:0000256" key="2">
    <source>
        <dbReference type="ARBA" id="ARBA00009810"/>
    </source>
</evidence>
<dbReference type="GO" id="GO:0009279">
    <property type="term" value="C:cell outer membrane"/>
    <property type="evidence" value="ECO:0007669"/>
    <property type="project" value="UniProtKB-SubCell"/>
</dbReference>
<dbReference type="RefSeq" id="WP_166652187.1">
    <property type="nucleotide sequence ID" value="NZ_SNXS01000014.1"/>
</dbReference>
<gene>
    <name evidence="14" type="ORF">DES47_11440</name>
</gene>
<dbReference type="PANTHER" id="PTHR47234">
    <property type="match status" value="1"/>
</dbReference>
<dbReference type="Proteomes" id="UP000295361">
    <property type="component" value="Unassembled WGS sequence"/>
</dbReference>
<dbReference type="PANTHER" id="PTHR47234:SF2">
    <property type="entry name" value="TONB-DEPENDENT RECEPTOR"/>
    <property type="match status" value="1"/>
</dbReference>
<evidence type="ECO:0000256" key="5">
    <source>
        <dbReference type="ARBA" id="ARBA00022692"/>
    </source>
</evidence>
<dbReference type="InterPro" id="IPR037066">
    <property type="entry name" value="Plug_dom_sf"/>
</dbReference>
<dbReference type="EMBL" id="SNXS01000014">
    <property type="protein sequence ID" value="TDP61268.1"/>
    <property type="molecule type" value="Genomic_DNA"/>
</dbReference>
<keyword evidence="15" id="KW-1185">Reference proteome</keyword>
<evidence type="ECO:0000256" key="1">
    <source>
        <dbReference type="ARBA" id="ARBA00004571"/>
    </source>
</evidence>
<comment type="caution">
    <text evidence="14">The sequence shown here is derived from an EMBL/GenBank/DDBJ whole genome shotgun (WGS) entry which is preliminary data.</text>
</comment>
<evidence type="ECO:0000256" key="8">
    <source>
        <dbReference type="ARBA" id="ARBA00023170"/>
    </source>
</evidence>
<dbReference type="Gene3D" id="2.170.130.10">
    <property type="entry name" value="TonB-dependent receptor, plug domain"/>
    <property type="match status" value="1"/>
</dbReference>
<evidence type="ECO:0000313" key="15">
    <source>
        <dbReference type="Proteomes" id="UP000295361"/>
    </source>
</evidence>
<evidence type="ECO:0000256" key="9">
    <source>
        <dbReference type="ARBA" id="ARBA00023237"/>
    </source>
</evidence>
<keyword evidence="8 14" id="KW-0675">Receptor</keyword>
<keyword evidence="6 11" id="KW-0798">TonB box</keyword>
<evidence type="ECO:0000256" key="3">
    <source>
        <dbReference type="ARBA" id="ARBA00022448"/>
    </source>
</evidence>
<dbReference type="InParanoid" id="A0A4R6QEU9"/>
<evidence type="ECO:0000256" key="7">
    <source>
        <dbReference type="ARBA" id="ARBA00023136"/>
    </source>
</evidence>
<dbReference type="Pfam" id="PF07715">
    <property type="entry name" value="Plug"/>
    <property type="match status" value="1"/>
</dbReference>
<dbReference type="InterPro" id="IPR039426">
    <property type="entry name" value="TonB-dep_rcpt-like"/>
</dbReference>
<comment type="subcellular location">
    <subcellularLocation>
        <location evidence="1 10">Cell outer membrane</location>
        <topology evidence="1 10">Multi-pass membrane protein</topology>
    </subcellularLocation>
</comment>
<dbReference type="CDD" id="cd01347">
    <property type="entry name" value="ligand_gated_channel"/>
    <property type="match status" value="1"/>
</dbReference>
<feature type="domain" description="TonB-dependent receptor plug" evidence="13">
    <location>
        <begin position="60"/>
        <end position="174"/>
    </location>
</feature>
<dbReference type="PROSITE" id="PS52016">
    <property type="entry name" value="TONB_DEPENDENT_REC_3"/>
    <property type="match status" value="1"/>
</dbReference>
<dbReference type="AlphaFoldDB" id="A0A4R6QEU9"/>
<dbReference type="InterPro" id="IPR036942">
    <property type="entry name" value="Beta-barrel_TonB_sf"/>
</dbReference>
<dbReference type="SUPFAM" id="SSF56935">
    <property type="entry name" value="Porins"/>
    <property type="match status" value="1"/>
</dbReference>
<evidence type="ECO:0000256" key="11">
    <source>
        <dbReference type="RuleBase" id="RU003357"/>
    </source>
</evidence>
<protein>
    <submittedName>
        <fullName evidence="14">Iron complex outermembrane receptor protein</fullName>
    </submittedName>
</protein>
<keyword evidence="9 10" id="KW-0998">Cell outer membrane</keyword>
<evidence type="ECO:0000256" key="4">
    <source>
        <dbReference type="ARBA" id="ARBA00022452"/>
    </source>
</evidence>
<keyword evidence="7 10" id="KW-0472">Membrane</keyword>
<feature type="domain" description="TonB-dependent receptor-like beta-barrel" evidence="12">
    <location>
        <begin position="405"/>
        <end position="886"/>
    </location>
</feature>
<keyword evidence="3 10" id="KW-0813">Transport</keyword>
<dbReference type="Gene3D" id="2.40.170.20">
    <property type="entry name" value="TonB-dependent receptor, beta-barrel domain"/>
    <property type="match status" value="1"/>
</dbReference>
<evidence type="ECO:0000259" key="13">
    <source>
        <dbReference type="Pfam" id="PF07715"/>
    </source>
</evidence>
<dbReference type="InterPro" id="IPR012910">
    <property type="entry name" value="Plug_dom"/>
</dbReference>
<evidence type="ECO:0000256" key="6">
    <source>
        <dbReference type="ARBA" id="ARBA00023077"/>
    </source>
</evidence>
<accession>A0A4R6QEU9</accession>
<keyword evidence="4 10" id="KW-1134">Transmembrane beta strand</keyword>
<evidence type="ECO:0000313" key="14">
    <source>
        <dbReference type="EMBL" id="TDP61268.1"/>
    </source>
</evidence>
<name>A0A4R6QEU9_9BURK</name>
<comment type="similarity">
    <text evidence="2 10 11">Belongs to the TonB-dependent receptor family.</text>
</comment>